<dbReference type="AlphaFoldDB" id="A0AAU7PBK4"/>
<accession>A0AAU7PBK4</accession>
<gene>
    <name evidence="1" type="ORF">VZ068_06420</name>
</gene>
<dbReference type="RefSeq" id="WP_349657185.1">
    <property type="nucleotide sequence ID" value="NZ_CP144460.1"/>
</dbReference>
<protein>
    <submittedName>
        <fullName evidence="1">Uncharacterized protein</fullName>
    </submittedName>
</protein>
<reference evidence="1" key="1">
    <citation type="submission" date="2024-02" db="EMBL/GenBank/DDBJ databases">
        <title>Complete genome sequence of Xanthomonas sp. 10-10.</title>
        <authorList>
            <person name="Biessy A."/>
            <person name="Ciotola M."/>
            <person name="Cadieux M."/>
            <person name="Soufiane B."/>
            <person name="Laforest M."/>
            <person name="Filion M."/>
        </authorList>
    </citation>
    <scope>NUCLEOTIDE SEQUENCE</scope>
    <source>
        <strain evidence="1">10-10</strain>
    </source>
</reference>
<evidence type="ECO:0000313" key="1">
    <source>
        <dbReference type="EMBL" id="XBS39140.1"/>
    </source>
</evidence>
<organism evidence="1">
    <name type="scientific">Xanthomonas sp. 10-10</name>
    <dbReference type="NCBI Taxonomy" id="3115848"/>
    <lineage>
        <taxon>Bacteria</taxon>
        <taxon>Pseudomonadati</taxon>
        <taxon>Pseudomonadota</taxon>
        <taxon>Gammaproteobacteria</taxon>
        <taxon>Lysobacterales</taxon>
        <taxon>Lysobacteraceae</taxon>
        <taxon>Xanthomonas</taxon>
    </lineage>
</organism>
<proteinExistence type="predicted"/>
<sequence>MAAPVGSVGVAHDDLRHRLARIGWRCIEYQGRRATAIRELRTSRPRNARLMLRANGQHKHRVDLRDMAVQRQIAVRTATDHQFGPVATNRPIGGLISSLSIASPTLPVAGSAAKKQPGKAGLFPVLR</sequence>
<name>A0AAU7PBK4_9XANT</name>
<dbReference type="EMBL" id="CP144460">
    <property type="protein sequence ID" value="XBS39140.1"/>
    <property type="molecule type" value="Genomic_DNA"/>
</dbReference>